<accession>A0AAE0P7B4</accession>
<keyword evidence="11" id="KW-1185">Reference proteome</keyword>
<evidence type="ECO:0000313" key="11">
    <source>
        <dbReference type="Proteomes" id="UP001285441"/>
    </source>
</evidence>
<dbReference type="AlphaFoldDB" id="A0AAE0P7B4"/>
<evidence type="ECO:0000313" key="10">
    <source>
        <dbReference type="EMBL" id="KAK3394624.1"/>
    </source>
</evidence>
<dbReference type="InterPro" id="IPR040034">
    <property type="entry name" value="CENP-H"/>
</dbReference>
<protein>
    <submittedName>
        <fullName evidence="10">Centromere protein H (CENP-H)-domain-containing protein</fullName>
    </submittedName>
</protein>
<dbReference type="GO" id="GO:0005634">
    <property type="term" value="C:nucleus"/>
    <property type="evidence" value="ECO:0007669"/>
    <property type="project" value="UniProtKB-SubCell"/>
</dbReference>
<dbReference type="PANTHER" id="PTHR48122:SF1">
    <property type="entry name" value="CENTROMERE PROTEIN H"/>
    <property type="match status" value="1"/>
</dbReference>
<evidence type="ECO:0000256" key="6">
    <source>
        <dbReference type="ARBA" id="ARBA00023328"/>
    </source>
</evidence>
<comment type="subcellular location">
    <subcellularLocation>
        <location evidence="2">Chromosome</location>
        <location evidence="2">Centromere</location>
        <location evidence="2">Kinetochore</location>
    </subcellularLocation>
    <subcellularLocation>
        <location evidence="1">Nucleus</location>
    </subcellularLocation>
</comment>
<keyword evidence="4" id="KW-0995">Kinetochore</keyword>
<feature type="coiled-coil region" evidence="8">
    <location>
        <begin position="115"/>
        <end position="149"/>
    </location>
</feature>
<evidence type="ECO:0000256" key="5">
    <source>
        <dbReference type="ARBA" id="ARBA00023242"/>
    </source>
</evidence>
<dbReference type="GO" id="GO:0007059">
    <property type="term" value="P:chromosome segregation"/>
    <property type="evidence" value="ECO:0007669"/>
    <property type="project" value="TreeGrafter"/>
</dbReference>
<proteinExistence type="inferred from homology"/>
<feature type="domain" description="Centromere protein H C-terminal" evidence="9">
    <location>
        <begin position="17"/>
        <end position="218"/>
    </location>
</feature>
<organism evidence="10 11">
    <name type="scientific">Podospora didyma</name>
    <dbReference type="NCBI Taxonomy" id="330526"/>
    <lineage>
        <taxon>Eukaryota</taxon>
        <taxon>Fungi</taxon>
        <taxon>Dikarya</taxon>
        <taxon>Ascomycota</taxon>
        <taxon>Pezizomycotina</taxon>
        <taxon>Sordariomycetes</taxon>
        <taxon>Sordariomycetidae</taxon>
        <taxon>Sordariales</taxon>
        <taxon>Podosporaceae</taxon>
        <taxon>Podospora</taxon>
    </lineage>
</organism>
<evidence type="ECO:0000256" key="2">
    <source>
        <dbReference type="ARBA" id="ARBA00004629"/>
    </source>
</evidence>
<evidence type="ECO:0000256" key="1">
    <source>
        <dbReference type="ARBA" id="ARBA00004123"/>
    </source>
</evidence>
<comment type="caution">
    <text evidence="10">The sequence shown here is derived from an EMBL/GenBank/DDBJ whole genome shotgun (WGS) entry which is preliminary data.</text>
</comment>
<sequence>MASSEPSSLILPEAEEDVLGLYDKLQQLQLELALLRSENAHASDDNTRLAGEGMDIIQMRILDASAALALRNSVVENVMIAQPILRAVHNATHASKIERDILPCIQQRDLAATKAAKQCLDVQEASDRLAQLELQIIQTSHRNVELAAEVLHLADRAQTNEAQTLDEIHLQSDVTQLDTEMRISRQRWRVVKGTASAVVTGSGIDWARDKQLRDMVLEIPD</sequence>
<gene>
    <name evidence="10" type="ORF">B0H63DRAFT_517733</name>
</gene>
<dbReference type="InterPro" id="IPR008426">
    <property type="entry name" value="CENP-H_C"/>
</dbReference>
<dbReference type="EMBL" id="JAULSW010000001">
    <property type="protein sequence ID" value="KAK3394624.1"/>
    <property type="molecule type" value="Genomic_DNA"/>
</dbReference>
<keyword evidence="8" id="KW-0175">Coiled coil</keyword>
<dbReference type="GO" id="GO:0051382">
    <property type="term" value="P:kinetochore assembly"/>
    <property type="evidence" value="ECO:0007669"/>
    <property type="project" value="InterPro"/>
</dbReference>
<evidence type="ECO:0000256" key="4">
    <source>
        <dbReference type="ARBA" id="ARBA00022838"/>
    </source>
</evidence>
<dbReference type="GO" id="GO:0043515">
    <property type="term" value="F:kinetochore binding"/>
    <property type="evidence" value="ECO:0007669"/>
    <property type="project" value="TreeGrafter"/>
</dbReference>
<feature type="coiled-coil region" evidence="8">
    <location>
        <begin position="11"/>
        <end position="45"/>
    </location>
</feature>
<dbReference type="Pfam" id="PF05837">
    <property type="entry name" value="CENP-H"/>
    <property type="match status" value="1"/>
</dbReference>
<reference evidence="10" key="1">
    <citation type="journal article" date="2023" name="Mol. Phylogenet. Evol.">
        <title>Genome-scale phylogeny and comparative genomics of the fungal order Sordariales.</title>
        <authorList>
            <person name="Hensen N."/>
            <person name="Bonometti L."/>
            <person name="Westerberg I."/>
            <person name="Brannstrom I.O."/>
            <person name="Guillou S."/>
            <person name="Cros-Aarteil S."/>
            <person name="Calhoun S."/>
            <person name="Haridas S."/>
            <person name="Kuo A."/>
            <person name="Mondo S."/>
            <person name="Pangilinan J."/>
            <person name="Riley R."/>
            <person name="LaButti K."/>
            <person name="Andreopoulos B."/>
            <person name="Lipzen A."/>
            <person name="Chen C."/>
            <person name="Yan M."/>
            <person name="Daum C."/>
            <person name="Ng V."/>
            <person name="Clum A."/>
            <person name="Steindorff A."/>
            <person name="Ohm R.A."/>
            <person name="Martin F."/>
            <person name="Silar P."/>
            <person name="Natvig D.O."/>
            <person name="Lalanne C."/>
            <person name="Gautier V."/>
            <person name="Ament-Velasquez S.L."/>
            <person name="Kruys A."/>
            <person name="Hutchinson M.I."/>
            <person name="Powell A.J."/>
            <person name="Barry K."/>
            <person name="Miller A.N."/>
            <person name="Grigoriev I.V."/>
            <person name="Debuchy R."/>
            <person name="Gladieux P."/>
            <person name="Hiltunen Thoren M."/>
            <person name="Johannesson H."/>
        </authorList>
    </citation>
    <scope>NUCLEOTIDE SEQUENCE</scope>
    <source>
        <strain evidence="10">CBS 232.78</strain>
    </source>
</reference>
<keyword evidence="3" id="KW-0158">Chromosome</keyword>
<keyword evidence="5" id="KW-0539">Nucleus</keyword>
<evidence type="ECO:0000256" key="3">
    <source>
        <dbReference type="ARBA" id="ARBA00022454"/>
    </source>
</evidence>
<name>A0AAE0P7B4_9PEZI</name>
<dbReference type="GO" id="GO:0000776">
    <property type="term" value="C:kinetochore"/>
    <property type="evidence" value="ECO:0007669"/>
    <property type="project" value="UniProtKB-KW"/>
</dbReference>
<reference evidence="10" key="2">
    <citation type="submission" date="2023-06" db="EMBL/GenBank/DDBJ databases">
        <authorList>
            <consortium name="Lawrence Berkeley National Laboratory"/>
            <person name="Haridas S."/>
            <person name="Hensen N."/>
            <person name="Bonometti L."/>
            <person name="Westerberg I."/>
            <person name="Brannstrom I.O."/>
            <person name="Guillou S."/>
            <person name="Cros-Aarteil S."/>
            <person name="Calhoun S."/>
            <person name="Kuo A."/>
            <person name="Mondo S."/>
            <person name="Pangilinan J."/>
            <person name="Riley R."/>
            <person name="LaButti K."/>
            <person name="Andreopoulos B."/>
            <person name="Lipzen A."/>
            <person name="Chen C."/>
            <person name="Yanf M."/>
            <person name="Daum C."/>
            <person name="Ng V."/>
            <person name="Clum A."/>
            <person name="Steindorff A."/>
            <person name="Ohm R."/>
            <person name="Martin F."/>
            <person name="Silar P."/>
            <person name="Natvig D."/>
            <person name="Lalanne C."/>
            <person name="Gautier V."/>
            <person name="Ament-velasquez S.L."/>
            <person name="Kruys A."/>
            <person name="Hutchinson M.I."/>
            <person name="Powell A.J."/>
            <person name="Barry K."/>
            <person name="Miller A.N."/>
            <person name="Grigoriev I.V."/>
            <person name="Debuchy R."/>
            <person name="Gladieux P."/>
            <person name="Thoren M.H."/>
            <person name="Johannesson H."/>
        </authorList>
    </citation>
    <scope>NUCLEOTIDE SEQUENCE</scope>
    <source>
        <strain evidence="10">CBS 232.78</strain>
    </source>
</reference>
<evidence type="ECO:0000256" key="7">
    <source>
        <dbReference type="ARBA" id="ARBA00025735"/>
    </source>
</evidence>
<comment type="similarity">
    <text evidence="7">Belongs to the CENP-H/MCM16 family.</text>
</comment>
<evidence type="ECO:0000259" key="9">
    <source>
        <dbReference type="Pfam" id="PF05837"/>
    </source>
</evidence>
<keyword evidence="6" id="KW-0137">Centromere</keyword>
<dbReference type="PANTHER" id="PTHR48122">
    <property type="entry name" value="CENTROMERE PROTEIN H"/>
    <property type="match status" value="1"/>
</dbReference>
<dbReference type="Proteomes" id="UP001285441">
    <property type="component" value="Unassembled WGS sequence"/>
</dbReference>
<dbReference type="GO" id="GO:0007052">
    <property type="term" value="P:mitotic spindle organization"/>
    <property type="evidence" value="ECO:0007669"/>
    <property type="project" value="TreeGrafter"/>
</dbReference>
<evidence type="ECO:0000256" key="8">
    <source>
        <dbReference type="SAM" id="Coils"/>
    </source>
</evidence>